<reference evidence="2 3" key="1">
    <citation type="submission" date="2018-10" db="EMBL/GenBank/DDBJ databases">
        <title>Genomic Encyclopedia of Type Strains, Phase IV (KMG-IV): sequencing the most valuable type-strain genomes for metagenomic binning, comparative biology and taxonomic classification.</title>
        <authorList>
            <person name="Goeker M."/>
        </authorList>
    </citation>
    <scope>NUCLEOTIDE SEQUENCE [LARGE SCALE GENOMIC DNA]</scope>
    <source>
        <strain evidence="2 3">DSM 26916</strain>
    </source>
</reference>
<dbReference type="AlphaFoldDB" id="A0A497XKB4"/>
<gene>
    <name evidence="2" type="ORF">DFR35_0360</name>
</gene>
<dbReference type="Proteomes" id="UP000268908">
    <property type="component" value="Unassembled WGS sequence"/>
</dbReference>
<accession>A0A497XKB4</accession>
<sequence>MSMDVERARHLRDKERGLHRPHAFARQPGTRKHREIRFSRLKLDQVEQAFVLLSGLDGLTVSPGIVPHGISVWYEITDYTMEGLEAALIDQGFHLENTLYSKLVRALVYFVEETQLRNMRQPERLLKKSHEVYSKAWDHHPHGDHDDTPADLREQK</sequence>
<evidence type="ECO:0000313" key="2">
    <source>
        <dbReference type="EMBL" id="RLJ67810.1"/>
    </source>
</evidence>
<evidence type="ECO:0000313" key="3">
    <source>
        <dbReference type="Proteomes" id="UP000268908"/>
    </source>
</evidence>
<feature type="region of interest" description="Disordered" evidence="1">
    <location>
        <begin position="137"/>
        <end position="156"/>
    </location>
</feature>
<proteinExistence type="predicted"/>
<dbReference type="EMBL" id="RCCI01000004">
    <property type="protein sequence ID" value="RLJ67810.1"/>
    <property type="molecule type" value="Genomic_DNA"/>
</dbReference>
<comment type="caution">
    <text evidence="2">The sequence shown here is derived from an EMBL/GenBank/DDBJ whole genome shotgun (WGS) entry which is preliminary data.</text>
</comment>
<organism evidence="2 3">
    <name type="scientific">Sulfurisoma sediminicola</name>
    <dbReference type="NCBI Taxonomy" id="1381557"/>
    <lineage>
        <taxon>Bacteria</taxon>
        <taxon>Pseudomonadati</taxon>
        <taxon>Pseudomonadota</taxon>
        <taxon>Betaproteobacteria</taxon>
        <taxon>Nitrosomonadales</taxon>
        <taxon>Sterolibacteriaceae</taxon>
        <taxon>Sulfurisoma</taxon>
    </lineage>
</organism>
<keyword evidence="3" id="KW-1185">Reference proteome</keyword>
<evidence type="ECO:0000256" key="1">
    <source>
        <dbReference type="SAM" id="MobiDB-lite"/>
    </source>
</evidence>
<protein>
    <submittedName>
        <fullName evidence="2">Uncharacterized protein</fullName>
    </submittedName>
</protein>
<name>A0A497XKB4_9PROT</name>